<dbReference type="GO" id="GO:0070967">
    <property type="term" value="F:coenzyme F420 binding"/>
    <property type="evidence" value="ECO:0007669"/>
    <property type="project" value="TreeGrafter"/>
</dbReference>
<accession>W9GCN4</accession>
<evidence type="ECO:0000313" key="3">
    <source>
        <dbReference type="EMBL" id="EWT03976.1"/>
    </source>
</evidence>
<organism evidence="3 4">
    <name type="scientific">Intrasporangium chromatireducens Q5-1</name>
    <dbReference type="NCBI Taxonomy" id="584657"/>
    <lineage>
        <taxon>Bacteria</taxon>
        <taxon>Bacillati</taxon>
        <taxon>Actinomycetota</taxon>
        <taxon>Actinomycetes</taxon>
        <taxon>Micrococcales</taxon>
        <taxon>Intrasporangiaceae</taxon>
        <taxon>Intrasporangium</taxon>
    </lineage>
</organism>
<dbReference type="Proteomes" id="UP000019494">
    <property type="component" value="Unassembled WGS sequence"/>
</dbReference>
<gene>
    <name evidence="3" type="ORF">N864_16665</name>
</gene>
<comment type="caution">
    <text evidence="3">The sequence shown here is derived from an EMBL/GenBank/DDBJ whole genome shotgun (WGS) entry which is preliminary data.</text>
</comment>
<protein>
    <submittedName>
        <fullName evidence="3">F420-dependent protein</fullName>
    </submittedName>
</protein>
<evidence type="ECO:0000259" key="2">
    <source>
        <dbReference type="Pfam" id="PF01243"/>
    </source>
</evidence>
<dbReference type="EMBL" id="AWQS01000372">
    <property type="protein sequence ID" value="EWT03976.1"/>
    <property type="molecule type" value="Genomic_DNA"/>
</dbReference>
<dbReference type="PATRIC" id="fig|584657.3.peg.4141"/>
<dbReference type="PANTHER" id="PTHR35176">
    <property type="entry name" value="HEME OXYGENASE HI_0854-RELATED"/>
    <property type="match status" value="1"/>
</dbReference>
<dbReference type="InterPro" id="IPR052019">
    <property type="entry name" value="F420H2_bilvrd_red/Heme_oxyg"/>
</dbReference>
<dbReference type="InterPro" id="IPR012349">
    <property type="entry name" value="Split_barrel_FMN-bd"/>
</dbReference>
<dbReference type="GO" id="GO:0005829">
    <property type="term" value="C:cytosol"/>
    <property type="evidence" value="ECO:0007669"/>
    <property type="project" value="TreeGrafter"/>
</dbReference>
<dbReference type="NCBIfam" id="TIGR03668">
    <property type="entry name" value="Rv0121_F420"/>
    <property type="match status" value="1"/>
</dbReference>
<evidence type="ECO:0000313" key="4">
    <source>
        <dbReference type="Proteomes" id="UP000019494"/>
    </source>
</evidence>
<feature type="domain" description="Pyridoxamine 5'-phosphate oxidase N-terminal" evidence="2">
    <location>
        <begin position="1"/>
        <end position="133"/>
    </location>
</feature>
<dbReference type="AlphaFoldDB" id="W9GCN4"/>
<keyword evidence="1" id="KW-0560">Oxidoreductase</keyword>
<sequence>MTPEDRERFAAAPVARLATVRPDGRPHVVPIVFALVGNDVWTAVDGKPKTTRRLQRLRNIEAHPEVSLLVDHYERDWSRLWWVRLDGRATVRQLDDDDAEPGLRALVGKYERYQREPPPGPLVWIEAHSWRSWRG</sequence>
<dbReference type="GO" id="GO:0016627">
    <property type="term" value="F:oxidoreductase activity, acting on the CH-CH group of donors"/>
    <property type="evidence" value="ECO:0007669"/>
    <property type="project" value="TreeGrafter"/>
</dbReference>
<dbReference type="Gene3D" id="2.30.110.10">
    <property type="entry name" value="Electron Transport, Fmn-binding Protein, Chain A"/>
    <property type="match status" value="1"/>
</dbReference>
<dbReference type="PANTHER" id="PTHR35176:SF2">
    <property type="entry name" value="F420H(2)-DEPENDENT REDUCTASE RV1155"/>
    <property type="match status" value="1"/>
</dbReference>
<dbReference type="Pfam" id="PF01243">
    <property type="entry name" value="PNPOx_N"/>
    <property type="match status" value="1"/>
</dbReference>
<keyword evidence="4" id="KW-1185">Reference proteome</keyword>
<dbReference type="SUPFAM" id="SSF50475">
    <property type="entry name" value="FMN-binding split barrel"/>
    <property type="match status" value="1"/>
</dbReference>
<reference evidence="4" key="1">
    <citation type="submission" date="2013-08" db="EMBL/GenBank/DDBJ databases">
        <title>Intrasporangium oryzae NRRL B-24470.</title>
        <authorList>
            <person name="Liu H."/>
            <person name="Wang G."/>
        </authorList>
    </citation>
    <scope>NUCLEOTIDE SEQUENCE [LARGE SCALE GENOMIC DNA]</scope>
    <source>
        <strain evidence="4">Q5-1</strain>
    </source>
</reference>
<proteinExistence type="predicted"/>
<name>W9GCN4_9MICO</name>
<evidence type="ECO:0000256" key="1">
    <source>
        <dbReference type="ARBA" id="ARBA00023002"/>
    </source>
</evidence>
<dbReference type="InterPro" id="IPR019967">
    <property type="entry name" value="F420-dep_enz_PPOX_Rv0121"/>
</dbReference>
<dbReference type="InterPro" id="IPR011576">
    <property type="entry name" value="Pyridox_Oxase_N"/>
</dbReference>